<dbReference type="SUPFAM" id="SSF54995">
    <property type="entry name" value="Ribosomal protein S6"/>
    <property type="match status" value="1"/>
</dbReference>
<dbReference type="InterPro" id="IPR035980">
    <property type="entry name" value="Ribosomal_bS6_sf"/>
</dbReference>
<dbReference type="Proteomes" id="UP000070412">
    <property type="component" value="Unassembled WGS sequence"/>
</dbReference>
<organism evidence="5 8">
    <name type="scientific">Sarcoptes scabiei</name>
    <name type="common">Itch mite</name>
    <name type="synonym">Acarus scabiei</name>
    <dbReference type="NCBI Taxonomy" id="52283"/>
    <lineage>
        <taxon>Eukaryota</taxon>
        <taxon>Metazoa</taxon>
        <taxon>Ecdysozoa</taxon>
        <taxon>Arthropoda</taxon>
        <taxon>Chelicerata</taxon>
        <taxon>Arachnida</taxon>
        <taxon>Acari</taxon>
        <taxon>Acariformes</taxon>
        <taxon>Sarcoptiformes</taxon>
        <taxon>Astigmata</taxon>
        <taxon>Psoroptidia</taxon>
        <taxon>Sarcoptoidea</taxon>
        <taxon>Sarcoptidae</taxon>
        <taxon>Sarcoptinae</taxon>
        <taxon>Sarcoptes</taxon>
    </lineage>
</organism>
<reference evidence="5 8" key="1">
    <citation type="journal article" date="2015" name="Parasit. Vectors">
        <title>Draft genome of the scabies mite.</title>
        <authorList>
            <person name="Rider S.D.Jr."/>
            <person name="Morgan M.S."/>
            <person name="Arlian L.G."/>
        </authorList>
    </citation>
    <scope>NUCLEOTIDE SEQUENCE [LARGE SCALE GENOMIC DNA]</scope>
    <source>
        <strain evidence="5">Arlian Lab</strain>
    </source>
</reference>
<dbReference type="EMBL" id="JXLN01009304">
    <property type="protein sequence ID" value="KPM04546.1"/>
    <property type="molecule type" value="Genomic_DNA"/>
</dbReference>
<dbReference type="Proteomes" id="UP000616769">
    <property type="component" value="Unassembled WGS sequence"/>
</dbReference>
<dbReference type="GO" id="GO:0070181">
    <property type="term" value="F:small ribosomal subunit rRNA binding"/>
    <property type="evidence" value="ECO:0007669"/>
    <property type="project" value="TreeGrafter"/>
</dbReference>
<dbReference type="InterPro" id="IPR000529">
    <property type="entry name" value="Ribosomal_bS6"/>
</dbReference>
<dbReference type="PANTHER" id="PTHR21011:SF1">
    <property type="entry name" value="SMALL RIBOSOMAL SUBUNIT PROTEIN BS6M"/>
    <property type="match status" value="1"/>
</dbReference>
<keyword evidence="5" id="KW-0687">Ribonucleoprotein</keyword>
<evidence type="ECO:0000256" key="2">
    <source>
        <dbReference type="ARBA" id="ARBA00035170"/>
    </source>
</evidence>
<dbReference type="EMBL" id="WVUK01000003">
    <property type="protein sequence ID" value="KAF7496650.1"/>
    <property type="molecule type" value="Genomic_DNA"/>
</dbReference>
<dbReference type="Pfam" id="PF01250">
    <property type="entry name" value="Ribosomal_S6"/>
    <property type="match status" value="1"/>
</dbReference>
<dbReference type="GO" id="GO:0005763">
    <property type="term" value="C:mitochondrial small ribosomal subunit"/>
    <property type="evidence" value="ECO:0007669"/>
    <property type="project" value="TreeGrafter"/>
</dbReference>
<protein>
    <recommendedName>
        <fullName evidence="2">Small ribosomal subunit protein bS6m</fullName>
    </recommendedName>
    <alternativeName>
        <fullName evidence="3">28S ribosomal protein S6, mitochondrial</fullName>
    </alternativeName>
</protein>
<evidence type="ECO:0000256" key="3">
    <source>
        <dbReference type="ARBA" id="ARBA00035365"/>
    </source>
</evidence>
<gene>
    <name evidence="5" type="ORF">QR98_0029960</name>
    <name evidence="4" type="ORF">SSS_4862</name>
</gene>
<dbReference type="GO" id="GO:0003735">
    <property type="term" value="F:structural constituent of ribosome"/>
    <property type="evidence" value="ECO:0007669"/>
    <property type="project" value="InterPro"/>
</dbReference>
<reference evidence="4" key="3">
    <citation type="submission" date="2020-01" db="EMBL/GenBank/DDBJ databases">
        <authorList>
            <person name="Korhonen P.K.K."/>
            <person name="Guangxu M.G."/>
            <person name="Wang T.W."/>
            <person name="Stroehlein A.J.S."/>
            <person name="Young N.D."/>
            <person name="Ang C.-S.A."/>
            <person name="Fernando D.W.F."/>
            <person name="Lu H.L."/>
            <person name="Taylor S.T."/>
            <person name="Ehtesham M.E.M."/>
            <person name="Najaraj S.H.N."/>
            <person name="Harsha G.H.G."/>
            <person name="Madugundu A.M."/>
            <person name="Renuse S.R."/>
            <person name="Holt D.H."/>
            <person name="Pandey A.P."/>
            <person name="Papenfuss A.P."/>
            <person name="Gasser R.B.G."/>
            <person name="Fischer K.F."/>
        </authorList>
    </citation>
    <scope>NUCLEOTIDE SEQUENCE</scope>
    <source>
        <strain evidence="4">SSS_KF_BRIS2020</strain>
    </source>
</reference>
<reference evidence="7" key="2">
    <citation type="journal article" date="2020" name="PLoS Negl. Trop. Dis.">
        <title>High-quality nuclear genome for Sarcoptes scabiei-A critical resource for a neglected parasite.</title>
        <authorList>
            <person name="Korhonen P.K."/>
            <person name="Gasser R.B."/>
            <person name="Ma G."/>
            <person name="Wang T."/>
            <person name="Stroehlein A.J."/>
            <person name="Young N.D."/>
            <person name="Ang C.S."/>
            <person name="Fernando D.D."/>
            <person name="Lu H.C."/>
            <person name="Taylor S."/>
            <person name="Reynolds S.L."/>
            <person name="Mofiz E."/>
            <person name="Najaraj S.H."/>
            <person name="Gowda H."/>
            <person name="Madugundu A."/>
            <person name="Renuse S."/>
            <person name="Holt D."/>
            <person name="Pandey A."/>
            <person name="Papenfuss A.T."/>
            <person name="Fischer K."/>
        </authorList>
    </citation>
    <scope>NUCLEOTIDE SEQUENCE [LARGE SCALE GENOMIC DNA]</scope>
</reference>
<evidence type="ECO:0000313" key="7">
    <source>
        <dbReference type="Proteomes" id="UP000070412"/>
    </source>
</evidence>
<proteinExistence type="inferred from homology"/>
<dbReference type="AlphaFoldDB" id="A0A132A0H0"/>
<keyword evidence="5" id="KW-0689">Ribosomal protein</keyword>
<evidence type="ECO:0000256" key="1">
    <source>
        <dbReference type="ARBA" id="ARBA00009512"/>
    </source>
</evidence>
<dbReference type="OrthoDB" id="268530at2759"/>
<comment type="similarity">
    <text evidence="1">Belongs to the bacterial ribosomal protein bS6 family.</text>
</comment>
<dbReference type="OMA" id="ANFILYH"/>
<evidence type="ECO:0000313" key="5">
    <source>
        <dbReference type="EMBL" id="KPM04546.1"/>
    </source>
</evidence>
<dbReference type="InterPro" id="IPR014717">
    <property type="entry name" value="Transl_elong_EF1B/ribsomal_bS6"/>
</dbReference>
<evidence type="ECO:0000313" key="4">
    <source>
        <dbReference type="EMBL" id="KAF7496650.1"/>
    </source>
</evidence>
<dbReference type="GO" id="GO:0006412">
    <property type="term" value="P:translation"/>
    <property type="evidence" value="ECO:0007669"/>
    <property type="project" value="InterPro"/>
</dbReference>
<evidence type="ECO:0000313" key="6">
    <source>
        <dbReference type="EnsemblMetazoa" id="KAF7496650.1"/>
    </source>
</evidence>
<name>A0A132A0H0_SARSC</name>
<reference evidence="6" key="4">
    <citation type="submission" date="2022-06" db="UniProtKB">
        <authorList>
            <consortium name="EnsemblMetazoa"/>
        </authorList>
    </citation>
    <scope>IDENTIFICATION</scope>
</reference>
<dbReference type="PANTHER" id="PTHR21011">
    <property type="entry name" value="MITOCHONDRIAL 28S RIBOSOMAL PROTEIN S6"/>
    <property type="match status" value="1"/>
</dbReference>
<dbReference type="EnsemblMetazoa" id="SSS_4862s_mrna">
    <property type="protein sequence ID" value="KAF7496650.1"/>
    <property type="gene ID" value="SSS_4862"/>
</dbReference>
<dbReference type="VEuPathDB" id="VectorBase:SSCA006344"/>
<keyword evidence="7" id="KW-1185">Reference proteome</keyword>
<accession>A0A132A0H0</accession>
<dbReference type="Gene3D" id="3.30.70.60">
    <property type="match status" value="1"/>
</dbReference>
<evidence type="ECO:0000313" key="8">
    <source>
        <dbReference type="Proteomes" id="UP000616769"/>
    </source>
</evidence>
<sequence>MPSYEMILMIKNIPKIELKNCLKRAANFVFEKQGILRKIEYLGLQPLHHKLSTKIPNSKRHIEANFILYHLDLSPIQIHRVYEDCRRDNEIIKVFYLKKEANLAADYRCDLDRELRPPALRPSVQSLIEEGRKASQVFDMGDDELVKRIL</sequence>